<dbReference type="InParanoid" id="A0A1C7NHC5"/>
<sequence length="71" mass="8313">MGYPRQVGRRKAAADQRLLSRLQGKRNKLMRDYELTSILPPKLETIENQLGAIQQDRVDTLALRAIKHWRE</sequence>
<name>A0A1C7NHC5_9FUNG</name>
<evidence type="ECO:0000313" key="1">
    <source>
        <dbReference type="EMBL" id="OBZ87946.1"/>
    </source>
</evidence>
<dbReference type="Proteomes" id="UP000093000">
    <property type="component" value="Unassembled WGS sequence"/>
</dbReference>
<evidence type="ECO:0000313" key="2">
    <source>
        <dbReference type="Proteomes" id="UP000093000"/>
    </source>
</evidence>
<accession>A0A1C7NHC5</accession>
<proteinExistence type="predicted"/>
<comment type="caution">
    <text evidence="1">The sequence shown here is derived from an EMBL/GenBank/DDBJ whole genome shotgun (WGS) entry which is preliminary data.</text>
</comment>
<dbReference type="OrthoDB" id="2290280at2759"/>
<keyword evidence="2" id="KW-1185">Reference proteome</keyword>
<organism evidence="1 2">
    <name type="scientific">Choanephora cucurbitarum</name>
    <dbReference type="NCBI Taxonomy" id="101091"/>
    <lineage>
        <taxon>Eukaryota</taxon>
        <taxon>Fungi</taxon>
        <taxon>Fungi incertae sedis</taxon>
        <taxon>Mucoromycota</taxon>
        <taxon>Mucoromycotina</taxon>
        <taxon>Mucoromycetes</taxon>
        <taxon>Mucorales</taxon>
        <taxon>Mucorineae</taxon>
        <taxon>Choanephoraceae</taxon>
        <taxon>Choanephoroideae</taxon>
        <taxon>Choanephora</taxon>
    </lineage>
</organism>
<protein>
    <submittedName>
        <fullName evidence="1">Uncharacterized protein</fullName>
    </submittedName>
</protein>
<gene>
    <name evidence="1" type="ORF">A0J61_03992</name>
</gene>
<dbReference type="EMBL" id="LUGH01000186">
    <property type="protein sequence ID" value="OBZ87946.1"/>
    <property type="molecule type" value="Genomic_DNA"/>
</dbReference>
<reference evidence="1 2" key="1">
    <citation type="submission" date="2016-03" db="EMBL/GenBank/DDBJ databases">
        <title>Choanephora cucurbitarum.</title>
        <authorList>
            <person name="Min B."/>
            <person name="Park H."/>
            <person name="Park J.-H."/>
            <person name="Shin H.-D."/>
            <person name="Choi I.-G."/>
        </authorList>
    </citation>
    <scope>NUCLEOTIDE SEQUENCE [LARGE SCALE GENOMIC DNA]</scope>
    <source>
        <strain evidence="1 2">KUS-F28377</strain>
    </source>
</reference>
<dbReference type="AlphaFoldDB" id="A0A1C7NHC5"/>